<evidence type="ECO:0000256" key="7">
    <source>
        <dbReference type="ARBA" id="ARBA00023136"/>
    </source>
</evidence>
<organism evidence="10 11">
    <name type="scientific">Bremerella cremea</name>
    <dbReference type="NCBI Taxonomy" id="1031537"/>
    <lineage>
        <taxon>Bacteria</taxon>
        <taxon>Pseudomonadati</taxon>
        <taxon>Planctomycetota</taxon>
        <taxon>Planctomycetia</taxon>
        <taxon>Pirellulales</taxon>
        <taxon>Pirellulaceae</taxon>
        <taxon>Bremerella</taxon>
    </lineage>
</organism>
<dbReference type="AlphaFoldDB" id="A0A368KKR8"/>
<evidence type="ECO:0000259" key="9">
    <source>
        <dbReference type="Pfam" id="PF01052"/>
    </source>
</evidence>
<dbReference type="InterPro" id="IPR036429">
    <property type="entry name" value="SpoA-like_sf"/>
</dbReference>
<dbReference type="GO" id="GO:0003774">
    <property type="term" value="F:cytoskeletal motor activity"/>
    <property type="evidence" value="ECO:0007669"/>
    <property type="project" value="InterPro"/>
</dbReference>
<accession>A0A368KKR8</accession>
<dbReference type="GO" id="GO:0071973">
    <property type="term" value="P:bacterial-type flagellum-dependent cell motility"/>
    <property type="evidence" value="ECO:0007669"/>
    <property type="project" value="InterPro"/>
</dbReference>
<keyword evidence="5" id="KW-0145">Chemotaxis</keyword>
<evidence type="ECO:0000256" key="1">
    <source>
        <dbReference type="ARBA" id="ARBA00004413"/>
    </source>
</evidence>
<dbReference type="Proteomes" id="UP000253562">
    <property type="component" value="Unassembled WGS sequence"/>
</dbReference>
<dbReference type="SUPFAM" id="SSF101801">
    <property type="entry name" value="Surface presentation of antigens (SPOA)"/>
    <property type="match status" value="1"/>
</dbReference>
<dbReference type="InterPro" id="IPR001543">
    <property type="entry name" value="FliN-like_C"/>
</dbReference>
<evidence type="ECO:0000256" key="6">
    <source>
        <dbReference type="ARBA" id="ARBA00022779"/>
    </source>
</evidence>
<feature type="domain" description="Flagellar motor switch protein FliN-like C-terminal" evidence="9">
    <location>
        <begin position="137"/>
        <end position="207"/>
    </location>
</feature>
<feature type="region of interest" description="Disordered" evidence="8">
    <location>
        <begin position="1"/>
        <end position="85"/>
    </location>
</feature>
<keyword evidence="10" id="KW-0282">Flagellum</keyword>
<dbReference type="InterPro" id="IPR051469">
    <property type="entry name" value="FliN/MopA/SpaO"/>
</dbReference>
<dbReference type="PANTHER" id="PTHR43484">
    <property type="match status" value="1"/>
</dbReference>
<evidence type="ECO:0000256" key="3">
    <source>
        <dbReference type="ARBA" id="ARBA00021897"/>
    </source>
</evidence>
<dbReference type="PRINTS" id="PR00956">
    <property type="entry name" value="FLGMOTORFLIN"/>
</dbReference>
<dbReference type="OrthoDB" id="9773459at2"/>
<evidence type="ECO:0000256" key="5">
    <source>
        <dbReference type="ARBA" id="ARBA00022500"/>
    </source>
</evidence>
<evidence type="ECO:0000256" key="4">
    <source>
        <dbReference type="ARBA" id="ARBA00022475"/>
    </source>
</evidence>
<dbReference type="EMBL" id="QPEX01000045">
    <property type="protein sequence ID" value="RCS41368.1"/>
    <property type="molecule type" value="Genomic_DNA"/>
</dbReference>
<evidence type="ECO:0000256" key="8">
    <source>
        <dbReference type="SAM" id="MobiDB-lite"/>
    </source>
</evidence>
<keyword evidence="10" id="KW-0966">Cell projection</keyword>
<keyword evidence="7" id="KW-0472">Membrane</keyword>
<evidence type="ECO:0000256" key="2">
    <source>
        <dbReference type="ARBA" id="ARBA00009226"/>
    </source>
</evidence>
<keyword evidence="4" id="KW-1003">Cell membrane</keyword>
<sequence>MTNDDQMGQDEIEELLRQAQSGGMGASEAAPEKASQDLEALDQSEIEALFSTPGASEAPKPKPKPQAAPAATATQPSAAPAAGGEAHDDMEYLLNQAEAALASLDSPSQNMPAGISPFTLRDFGGSPASTDKTTIDLVRDVELDVKIELGQAEMYLEEVLQMKKGSVVPLDKLAGDPVDIFVNGRLIAKGEVLILNDNFCVRITELIVGDSVI</sequence>
<dbReference type="InterPro" id="IPR001172">
    <property type="entry name" value="FliN_T3SS_HrcQb"/>
</dbReference>
<comment type="subcellular location">
    <subcellularLocation>
        <location evidence="1">Cell membrane</location>
        <topology evidence="1">Peripheral membrane protein</topology>
        <orientation evidence="1">Cytoplasmic side</orientation>
    </subcellularLocation>
</comment>
<dbReference type="PANTHER" id="PTHR43484:SF1">
    <property type="entry name" value="FLAGELLAR MOTOR SWITCH PROTEIN FLIN"/>
    <property type="match status" value="1"/>
</dbReference>
<dbReference type="InterPro" id="IPR012826">
    <property type="entry name" value="FliN"/>
</dbReference>
<comment type="similarity">
    <text evidence="2">Belongs to the FliN/MopA/SpaO family.</text>
</comment>
<dbReference type="NCBIfam" id="TIGR02480">
    <property type="entry name" value="fliN"/>
    <property type="match status" value="1"/>
</dbReference>
<keyword evidence="6" id="KW-0283">Flagellar rotation</keyword>
<feature type="compositionally biased region" description="Low complexity" evidence="8">
    <location>
        <begin position="65"/>
        <end position="83"/>
    </location>
</feature>
<name>A0A368KKR8_9BACT</name>
<dbReference type="Gene3D" id="2.30.330.10">
    <property type="entry name" value="SpoA-like"/>
    <property type="match status" value="1"/>
</dbReference>
<dbReference type="GO" id="GO:0009425">
    <property type="term" value="C:bacterial-type flagellum basal body"/>
    <property type="evidence" value="ECO:0007669"/>
    <property type="project" value="InterPro"/>
</dbReference>
<dbReference type="RefSeq" id="WP_114372496.1">
    <property type="nucleotide sequence ID" value="NZ_QPEX01000045.1"/>
</dbReference>
<gene>
    <name evidence="10" type="primary">fliN</name>
    <name evidence="10" type="ORF">DTL42_22675</name>
</gene>
<keyword evidence="10" id="KW-0969">Cilium</keyword>
<protein>
    <recommendedName>
        <fullName evidence="3">Flagellar motor switch protein FliN</fullName>
    </recommendedName>
</protein>
<dbReference type="GO" id="GO:0005886">
    <property type="term" value="C:plasma membrane"/>
    <property type="evidence" value="ECO:0007669"/>
    <property type="project" value="UniProtKB-SubCell"/>
</dbReference>
<dbReference type="Pfam" id="PF01052">
    <property type="entry name" value="FliMN_C"/>
    <property type="match status" value="1"/>
</dbReference>
<reference evidence="10 11" key="1">
    <citation type="submission" date="2018-07" db="EMBL/GenBank/DDBJ databases">
        <title>Comparative genomes isolates from brazilian mangrove.</title>
        <authorList>
            <person name="De Araujo J.E."/>
            <person name="Taketani R.G."/>
            <person name="Silva M.C.P."/>
            <person name="Lourenco M.V."/>
            <person name="Oliveira V.M."/>
            <person name="Andreote F.D."/>
        </authorList>
    </citation>
    <scope>NUCLEOTIDE SEQUENCE [LARGE SCALE GENOMIC DNA]</scope>
    <source>
        <strain evidence="10 11">HEX PRIS-MGV</strain>
    </source>
</reference>
<proteinExistence type="inferred from homology"/>
<dbReference type="GO" id="GO:0006935">
    <property type="term" value="P:chemotaxis"/>
    <property type="evidence" value="ECO:0007669"/>
    <property type="project" value="UniProtKB-KW"/>
</dbReference>
<evidence type="ECO:0000313" key="11">
    <source>
        <dbReference type="Proteomes" id="UP000253562"/>
    </source>
</evidence>
<evidence type="ECO:0000313" key="10">
    <source>
        <dbReference type="EMBL" id="RCS41368.1"/>
    </source>
</evidence>
<comment type="caution">
    <text evidence="10">The sequence shown here is derived from an EMBL/GenBank/DDBJ whole genome shotgun (WGS) entry which is preliminary data.</text>
</comment>